<protein>
    <submittedName>
        <fullName evidence="2">Uncharacterized protein</fullName>
    </submittedName>
</protein>
<evidence type="ECO:0000313" key="1">
    <source>
        <dbReference type="Proteomes" id="UP000887580"/>
    </source>
</evidence>
<accession>A0AC35FWA7</accession>
<dbReference type="Proteomes" id="UP000887580">
    <property type="component" value="Unplaced"/>
</dbReference>
<dbReference type="WBParaSite" id="PS1159_v2.g21471.t1">
    <property type="protein sequence ID" value="PS1159_v2.g21471.t1"/>
    <property type="gene ID" value="PS1159_v2.g21471"/>
</dbReference>
<sequence length="262" mass="30107">MIENFCWYLIGYFLPIIFVSIGISTIFCAKTKALKPLNEHKPKGTTFMKKNVNDDSLKPTQSSQEAEISNEKSKSQSMQIVSKENKSIKKDPEKIHVDGKTADDEKDGGNVNQKTETSQQKCQSKSKNLVGKDKLGQPNKDGYDNLNTKKKQNEEAKSKMKTNETNLKLKPKDNMKDDENYAIDLTKNVNLENVNINESNDDKVPSPINKPNKSRQRRRRRPRFRQIDEDDTLYEIGGFMPTVDFTIEYYERQKKSAETLSK</sequence>
<evidence type="ECO:0000313" key="2">
    <source>
        <dbReference type="WBParaSite" id="PS1159_v2.g21471.t1"/>
    </source>
</evidence>
<proteinExistence type="predicted"/>
<organism evidence="1 2">
    <name type="scientific">Panagrolaimus sp. PS1159</name>
    <dbReference type="NCBI Taxonomy" id="55785"/>
    <lineage>
        <taxon>Eukaryota</taxon>
        <taxon>Metazoa</taxon>
        <taxon>Ecdysozoa</taxon>
        <taxon>Nematoda</taxon>
        <taxon>Chromadorea</taxon>
        <taxon>Rhabditida</taxon>
        <taxon>Tylenchina</taxon>
        <taxon>Panagrolaimomorpha</taxon>
        <taxon>Panagrolaimoidea</taxon>
        <taxon>Panagrolaimidae</taxon>
        <taxon>Panagrolaimus</taxon>
    </lineage>
</organism>
<name>A0AC35FWA7_9BILA</name>
<reference evidence="2" key="1">
    <citation type="submission" date="2022-11" db="UniProtKB">
        <authorList>
            <consortium name="WormBaseParasite"/>
        </authorList>
    </citation>
    <scope>IDENTIFICATION</scope>
</reference>